<evidence type="ECO:0000313" key="11">
    <source>
        <dbReference type="Proteomes" id="UP000283981"/>
    </source>
</evidence>
<comment type="caution">
    <text evidence="4">The sequence shown here is derived from an EMBL/GenBank/DDBJ whole genome shotgun (WGS) entry which is preliminary data.</text>
</comment>
<dbReference type="EMBL" id="QRIA01000001">
    <property type="protein sequence ID" value="RHG22604.1"/>
    <property type="molecule type" value="Genomic_DNA"/>
</dbReference>
<evidence type="ECO:0000313" key="12">
    <source>
        <dbReference type="Proteomes" id="UP000283992"/>
    </source>
</evidence>
<evidence type="ECO:0000313" key="1">
    <source>
        <dbReference type="EMBL" id="NSI19871.1"/>
    </source>
</evidence>
<evidence type="ECO:0000313" key="5">
    <source>
        <dbReference type="EMBL" id="RHD09522.1"/>
    </source>
</evidence>
<evidence type="ECO:0000313" key="10">
    <source>
        <dbReference type="Proteomes" id="UP000283834"/>
    </source>
</evidence>
<evidence type="ECO:0000313" key="4">
    <source>
        <dbReference type="EMBL" id="RGT39728.1"/>
    </source>
</evidence>
<evidence type="ECO:0000313" key="2">
    <source>
        <dbReference type="EMBL" id="RGM22628.1"/>
    </source>
</evidence>
<protein>
    <submittedName>
        <fullName evidence="4">Uncharacterized protein</fullName>
    </submittedName>
</protein>
<dbReference type="EMBL" id="QRTJ01000025">
    <property type="protein sequence ID" value="RGQ65464.1"/>
    <property type="molecule type" value="Genomic_DNA"/>
</dbReference>
<evidence type="ECO:0000313" key="9">
    <source>
        <dbReference type="Proteomes" id="UP000260808"/>
    </source>
</evidence>
<dbReference type="RefSeq" id="WP_004221611.1">
    <property type="nucleotide sequence ID" value="NZ_CP111084.1"/>
</dbReference>
<evidence type="ECO:0000313" key="7">
    <source>
        <dbReference type="EMBL" id="RHG82821.1"/>
    </source>
</evidence>
<gene>
    <name evidence="8" type="ORF">DW142_11915</name>
    <name evidence="7" type="ORF">DW243_11240</name>
    <name evidence="6" type="ORF">DW270_00225</name>
    <name evidence="5" type="ORF">DW812_01730</name>
    <name evidence="4" type="ORF">DWX36_06350</name>
    <name evidence="3" type="ORF">DWY88_11910</name>
    <name evidence="2" type="ORF">DXC31_10475</name>
    <name evidence="1" type="ORF">G4958_10995</name>
</gene>
<dbReference type="Proteomes" id="UP001296643">
    <property type="component" value="Unassembled WGS sequence"/>
</dbReference>
<evidence type="ECO:0000313" key="14">
    <source>
        <dbReference type="Proteomes" id="UP000285697"/>
    </source>
</evidence>
<dbReference type="Proteomes" id="UP000283981">
    <property type="component" value="Unassembled WGS sequence"/>
</dbReference>
<reference evidence="1" key="2">
    <citation type="journal article" date="2020" name="Cell Host Microbe">
        <title>Functional and Genomic Variation between Human-Derived Isolates of Lachnospiraceae Reveals Inter- and Intra-Species Diversity.</title>
        <authorList>
            <person name="Sorbara M.T."/>
            <person name="Littmann E.R."/>
            <person name="Fontana E."/>
            <person name="Moody T.U."/>
            <person name="Kohout C.E."/>
            <person name="Gjonbalaj M."/>
            <person name="Eaton V."/>
            <person name="Seok R."/>
            <person name="Leiner I.M."/>
            <person name="Pamer E.G."/>
        </authorList>
    </citation>
    <scope>NUCLEOTIDE SEQUENCE</scope>
    <source>
        <strain evidence="1">MSK.22.53</strain>
    </source>
</reference>
<accession>A0A396G8M7</accession>
<name>A0A396G8M7_MEDGN</name>
<dbReference type="Proteomes" id="UP000285697">
    <property type="component" value="Unassembled WGS sequence"/>
</dbReference>
<evidence type="ECO:0000313" key="6">
    <source>
        <dbReference type="EMBL" id="RHG22604.1"/>
    </source>
</evidence>
<reference evidence="1" key="3">
    <citation type="submission" date="2020-02" db="EMBL/GenBank/DDBJ databases">
        <authorList>
            <person name="Littmann E."/>
            <person name="Sorbara M."/>
        </authorList>
    </citation>
    <scope>NUCLEOTIDE SEQUENCE</scope>
    <source>
        <strain evidence="1">MSK.22.53</strain>
    </source>
</reference>
<evidence type="ECO:0000313" key="13">
    <source>
        <dbReference type="Proteomes" id="UP000284472"/>
    </source>
</evidence>
<dbReference type="EMBL" id="QSIR01000001">
    <property type="protein sequence ID" value="RHD09522.1"/>
    <property type="molecule type" value="Genomic_DNA"/>
</dbReference>
<dbReference type="Proteomes" id="UP000284472">
    <property type="component" value="Unassembled WGS sequence"/>
</dbReference>
<dbReference type="Proteomes" id="UP000286137">
    <property type="component" value="Unassembled WGS sequence"/>
</dbReference>
<evidence type="ECO:0000313" key="8">
    <source>
        <dbReference type="EMBL" id="RHJ09695.1"/>
    </source>
</evidence>
<dbReference type="AlphaFoldDB" id="A0A396G8M7"/>
<dbReference type="EMBL" id="QSSX01000023">
    <property type="protein sequence ID" value="RGM22628.1"/>
    <property type="molecule type" value="Genomic_DNA"/>
</dbReference>
<dbReference type="Proteomes" id="UP000283992">
    <property type="component" value="Unassembled WGS sequence"/>
</dbReference>
<proteinExistence type="predicted"/>
<dbReference type="Proteomes" id="UP000260808">
    <property type="component" value="Unassembled WGS sequence"/>
</dbReference>
<evidence type="ECO:0000313" key="15">
    <source>
        <dbReference type="Proteomes" id="UP000286137"/>
    </source>
</evidence>
<dbReference type="Proteomes" id="UP000283834">
    <property type="component" value="Unassembled WGS sequence"/>
</dbReference>
<sequence length="73" mass="8745">MEEYEVKIYYKGFLCNLAPYRVMGEDRHALFPITQSNDPIFYEEFDEVHYGLWAKVLTDEEYQEIVDAVTKNE</sequence>
<organism evidence="4 10">
    <name type="scientific">Mediterraneibacter gnavus</name>
    <name type="common">Ruminococcus gnavus</name>
    <dbReference type="NCBI Taxonomy" id="33038"/>
    <lineage>
        <taxon>Bacteria</taxon>
        <taxon>Bacillati</taxon>
        <taxon>Bacillota</taxon>
        <taxon>Clostridia</taxon>
        <taxon>Lachnospirales</taxon>
        <taxon>Lachnospiraceae</taxon>
        <taxon>Mediterraneibacter</taxon>
    </lineage>
</organism>
<dbReference type="EMBL" id="JAAIRM010000018">
    <property type="protein sequence ID" value="NSI19871.1"/>
    <property type="molecule type" value="Genomic_DNA"/>
</dbReference>
<reference evidence="9 10" key="1">
    <citation type="submission" date="2018-08" db="EMBL/GenBank/DDBJ databases">
        <title>A genome reference for cultivated species of the human gut microbiota.</title>
        <authorList>
            <person name="Zou Y."/>
            <person name="Xue W."/>
            <person name="Luo G."/>
        </authorList>
    </citation>
    <scope>NUCLEOTIDE SEQUENCE [LARGE SCALE GENOMIC DNA]</scope>
    <source>
        <strain evidence="4 10">AF19-16AC</strain>
        <strain evidence="3 15">AF27-4BH</strain>
        <strain evidence="8 12">AM12-54</strain>
        <strain evidence="7 11">AM21-18</strain>
        <strain evidence="6 14">AM22-7AC</strain>
        <strain evidence="5 13">AM32-6</strain>
        <strain evidence="2 9">TF01-20-2</strain>
    </source>
</reference>
<dbReference type="EMBL" id="QRLN01000018">
    <property type="protein sequence ID" value="RHJ09695.1"/>
    <property type="molecule type" value="Genomic_DNA"/>
</dbReference>
<evidence type="ECO:0000313" key="3">
    <source>
        <dbReference type="EMBL" id="RGQ65464.1"/>
    </source>
</evidence>
<dbReference type="EMBL" id="QRIS01000019">
    <property type="protein sequence ID" value="RHG82821.1"/>
    <property type="molecule type" value="Genomic_DNA"/>
</dbReference>
<dbReference type="EMBL" id="QRWQ01000005">
    <property type="protein sequence ID" value="RGT39728.1"/>
    <property type="molecule type" value="Genomic_DNA"/>
</dbReference>